<sequence length="28" mass="3371">MIFLLRSTFLLWHISPCLIFYNITVISE</sequence>
<dbReference type="EMBL" id="GBRH01261391">
    <property type="protein sequence ID" value="JAD36504.1"/>
    <property type="molecule type" value="Transcribed_RNA"/>
</dbReference>
<reference evidence="1" key="2">
    <citation type="journal article" date="2015" name="Data Brief">
        <title>Shoot transcriptome of the giant reed, Arundo donax.</title>
        <authorList>
            <person name="Barrero R.A."/>
            <person name="Guerrero F.D."/>
            <person name="Moolhuijzen P."/>
            <person name="Goolsby J.A."/>
            <person name="Tidwell J."/>
            <person name="Bellgard S.E."/>
            <person name="Bellgard M.I."/>
        </authorList>
    </citation>
    <scope>NUCLEOTIDE SEQUENCE</scope>
    <source>
        <tissue evidence="1">Shoot tissue taken approximately 20 cm above the soil surface</tissue>
    </source>
</reference>
<name>A0A0A8ZAT2_ARUDO</name>
<dbReference type="AlphaFoldDB" id="A0A0A8ZAT2"/>
<proteinExistence type="predicted"/>
<evidence type="ECO:0000313" key="1">
    <source>
        <dbReference type="EMBL" id="JAD36504.1"/>
    </source>
</evidence>
<organism evidence="1">
    <name type="scientific">Arundo donax</name>
    <name type="common">Giant reed</name>
    <name type="synonym">Donax arundinaceus</name>
    <dbReference type="NCBI Taxonomy" id="35708"/>
    <lineage>
        <taxon>Eukaryota</taxon>
        <taxon>Viridiplantae</taxon>
        <taxon>Streptophyta</taxon>
        <taxon>Embryophyta</taxon>
        <taxon>Tracheophyta</taxon>
        <taxon>Spermatophyta</taxon>
        <taxon>Magnoliopsida</taxon>
        <taxon>Liliopsida</taxon>
        <taxon>Poales</taxon>
        <taxon>Poaceae</taxon>
        <taxon>PACMAD clade</taxon>
        <taxon>Arundinoideae</taxon>
        <taxon>Arundineae</taxon>
        <taxon>Arundo</taxon>
    </lineage>
</organism>
<accession>A0A0A8ZAT2</accession>
<protein>
    <submittedName>
        <fullName evidence="1">Uncharacterized protein</fullName>
    </submittedName>
</protein>
<reference evidence="1" key="1">
    <citation type="submission" date="2014-09" db="EMBL/GenBank/DDBJ databases">
        <authorList>
            <person name="Magalhaes I.L.F."/>
            <person name="Oliveira U."/>
            <person name="Santos F.R."/>
            <person name="Vidigal T.H.D.A."/>
            <person name="Brescovit A.D."/>
            <person name="Santos A.J."/>
        </authorList>
    </citation>
    <scope>NUCLEOTIDE SEQUENCE</scope>
    <source>
        <tissue evidence="1">Shoot tissue taken approximately 20 cm above the soil surface</tissue>
    </source>
</reference>